<evidence type="ECO:0000256" key="2">
    <source>
        <dbReference type="ARBA" id="ARBA00022679"/>
    </source>
</evidence>
<evidence type="ECO:0000313" key="5">
    <source>
        <dbReference type="Proteomes" id="UP000694844"/>
    </source>
</evidence>
<dbReference type="KEGG" id="cvn:111119362"/>
<dbReference type="GO" id="GO:0005634">
    <property type="term" value="C:nucleus"/>
    <property type="evidence" value="ECO:0007669"/>
    <property type="project" value="TreeGrafter"/>
</dbReference>
<keyword evidence="3" id="KW-0949">S-adenosyl-L-methionine</keyword>
<dbReference type="GO" id="GO:0005737">
    <property type="term" value="C:cytoplasm"/>
    <property type="evidence" value="ECO:0007669"/>
    <property type="project" value="TreeGrafter"/>
</dbReference>
<organism evidence="5 6">
    <name type="scientific">Crassostrea virginica</name>
    <name type="common">Eastern oyster</name>
    <dbReference type="NCBI Taxonomy" id="6565"/>
    <lineage>
        <taxon>Eukaryota</taxon>
        <taxon>Metazoa</taxon>
        <taxon>Spiralia</taxon>
        <taxon>Lophotrochozoa</taxon>
        <taxon>Mollusca</taxon>
        <taxon>Bivalvia</taxon>
        <taxon>Autobranchia</taxon>
        <taxon>Pteriomorphia</taxon>
        <taxon>Ostreida</taxon>
        <taxon>Ostreoidea</taxon>
        <taxon>Ostreidae</taxon>
        <taxon>Crassostrea</taxon>
    </lineage>
</organism>
<sequence>MECRERIFCFEDEVNGDRETVTVKEVLQPSYGLYVWPSAPVLAQYVWHHRDRVKGRRILELGSGTSLPGILAAKCGGDVTLSDSEDFPHCLENCWKSCQANGLPDIPVIGITWGRFNDALLNLSPVDVILGSDCFYDSKDFEDIVVTVSYLIKQNSEAEFWCTYQERSSNRTIDVLLLKWGLECETVSLDSFDADSPTLCGSTLPGNHTIHMFIIRAVKSGLTGK</sequence>
<dbReference type="SUPFAM" id="SSF53335">
    <property type="entry name" value="S-adenosyl-L-methionine-dependent methyltransferases"/>
    <property type="match status" value="1"/>
</dbReference>
<dbReference type="AlphaFoldDB" id="A0A8B8CJ14"/>
<dbReference type="GO" id="GO:0008168">
    <property type="term" value="F:methyltransferase activity"/>
    <property type="evidence" value="ECO:0007669"/>
    <property type="project" value="UniProtKB-KW"/>
</dbReference>
<keyword evidence="5" id="KW-1185">Reference proteome</keyword>
<dbReference type="InterPro" id="IPR019410">
    <property type="entry name" value="Methyltransf_16"/>
</dbReference>
<dbReference type="PANTHER" id="PTHR14614:SF164">
    <property type="entry name" value="HISTONE-ARGININE METHYLTRANSFERASE METTL23"/>
    <property type="match status" value="1"/>
</dbReference>
<dbReference type="Pfam" id="PF10294">
    <property type="entry name" value="Methyltransf_16"/>
    <property type="match status" value="1"/>
</dbReference>
<dbReference type="OrthoDB" id="407325at2759"/>
<dbReference type="Proteomes" id="UP000694844">
    <property type="component" value="Chromosome 2"/>
</dbReference>
<evidence type="ECO:0000313" key="6">
    <source>
        <dbReference type="RefSeq" id="XP_022315159.1"/>
    </source>
</evidence>
<dbReference type="PANTHER" id="PTHR14614">
    <property type="entry name" value="HEPATOCELLULAR CARCINOMA-ASSOCIATED ANTIGEN"/>
    <property type="match status" value="1"/>
</dbReference>
<gene>
    <name evidence="6" type="primary">LOC111119362</name>
</gene>
<evidence type="ECO:0000256" key="1">
    <source>
        <dbReference type="ARBA" id="ARBA00022603"/>
    </source>
</evidence>
<name>A0A8B8CJ14_CRAVI</name>
<evidence type="ECO:0000256" key="3">
    <source>
        <dbReference type="ARBA" id="ARBA00022691"/>
    </source>
</evidence>
<dbReference type="GO" id="GO:0032259">
    <property type="term" value="P:methylation"/>
    <property type="evidence" value="ECO:0007669"/>
    <property type="project" value="UniProtKB-KW"/>
</dbReference>
<accession>A0A8B8CJ14</accession>
<protein>
    <submittedName>
        <fullName evidence="6">Methyltransferase-like protein 23</fullName>
    </submittedName>
</protein>
<reference evidence="6" key="1">
    <citation type="submission" date="2025-08" db="UniProtKB">
        <authorList>
            <consortium name="RefSeq"/>
        </authorList>
    </citation>
    <scope>IDENTIFICATION</scope>
    <source>
        <tissue evidence="6">Whole sample</tissue>
    </source>
</reference>
<keyword evidence="2" id="KW-0808">Transferase</keyword>
<dbReference type="InterPro" id="IPR029063">
    <property type="entry name" value="SAM-dependent_MTases_sf"/>
</dbReference>
<dbReference type="GeneID" id="111119362"/>
<comment type="similarity">
    <text evidence="4">Belongs to the methyltransferase superfamily. METTL23 family.</text>
</comment>
<dbReference type="RefSeq" id="XP_022315159.1">
    <property type="nucleotide sequence ID" value="XM_022459451.1"/>
</dbReference>
<keyword evidence="1" id="KW-0489">Methyltransferase</keyword>
<proteinExistence type="inferred from homology"/>
<evidence type="ECO:0000256" key="4">
    <source>
        <dbReference type="ARBA" id="ARBA00043988"/>
    </source>
</evidence>
<dbReference type="Gene3D" id="3.40.50.150">
    <property type="entry name" value="Vaccinia Virus protein VP39"/>
    <property type="match status" value="1"/>
</dbReference>